<feature type="transmembrane region" description="Helical" evidence="9">
    <location>
        <begin position="288"/>
        <end position="309"/>
    </location>
</feature>
<evidence type="ECO:0000313" key="12">
    <source>
        <dbReference type="Proteomes" id="UP001253848"/>
    </source>
</evidence>
<evidence type="ECO:0000256" key="3">
    <source>
        <dbReference type="ARBA" id="ARBA00022448"/>
    </source>
</evidence>
<feature type="transmembrane region" description="Helical" evidence="9">
    <location>
        <begin position="425"/>
        <end position="448"/>
    </location>
</feature>
<dbReference type="Pfam" id="PF01769">
    <property type="entry name" value="MgtE"/>
    <property type="match status" value="1"/>
</dbReference>
<keyword evidence="7 9" id="KW-0472">Membrane</keyword>
<dbReference type="Gene3D" id="3.10.580.10">
    <property type="entry name" value="CBS-domain"/>
    <property type="match status" value="1"/>
</dbReference>
<dbReference type="InterPro" id="IPR006669">
    <property type="entry name" value="MgtE_transporter"/>
</dbReference>
<keyword evidence="3 9" id="KW-0813">Transport</keyword>
<keyword evidence="6 9" id="KW-1133">Transmembrane helix</keyword>
<dbReference type="RefSeq" id="WP_311501189.1">
    <property type="nucleotide sequence ID" value="NZ_JAVRHN010000016.1"/>
</dbReference>
<dbReference type="Gene3D" id="1.25.60.10">
    <property type="entry name" value="MgtE N-terminal domain-like"/>
    <property type="match status" value="1"/>
</dbReference>
<evidence type="ECO:0000256" key="8">
    <source>
        <dbReference type="PROSITE-ProRule" id="PRU00703"/>
    </source>
</evidence>
<dbReference type="PROSITE" id="PS51371">
    <property type="entry name" value="CBS"/>
    <property type="match status" value="2"/>
</dbReference>
<keyword evidence="8" id="KW-0129">CBS domain</keyword>
<dbReference type="Gene3D" id="1.10.357.20">
    <property type="entry name" value="SLC41 divalent cation transporters, integral membrane domain"/>
    <property type="match status" value="1"/>
</dbReference>
<evidence type="ECO:0000256" key="6">
    <source>
        <dbReference type="ARBA" id="ARBA00022989"/>
    </source>
</evidence>
<dbReference type="CDD" id="cd04606">
    <property type="entry name" value="CBS_pair_Mg_transporter"/>
    <property type="match status" value="1"/>
</dbReference>
<keyword evidence="4 9" id="KW-0812">Transmembrane</keyword>
<keyword evidence="9" id="KW-0479">Metal-binding</keyword>
<comment type="subunit">
    <text evidence="9">Homodimer.</text>
</comment>
<gene>
    <name evidence="11" type="primary">mgtE</name>
    <name evidence="11" type="ORF">RM541_16260</name>
</gene>
<reference evidence="11 12" key="1">
    <citation type="submission" date="2023-09" db="EMBL/GenBank/DDBJ databases">
        <authorList>
            <person name="Rey-Velasco X."/>
        </authorList>
    </citation>
    <scope>NUCLEOTIDE SEQUENCE [LARGE SCALE GENOMIC DNA]</scope>
    <source>
        <strain evidence="11 12">F225</strain>
    </source>
</reference>
<dbReference type="Pfam" id="PF00571">
    <property type="entry name" value="CBS"/>
    <property type="match status" value="2"/>
</dbReference>
<evidence type="ECO:0000259" key="10">
    <source>
        <dbReference type="PROSITE" id="PS51371"/>
    </source>
</evidence>
<dbReference type="InterPro" id="IPR006668">
    <property type="entry name" value="Mg_transptr_MgtE_intracell_dom"/>
</dbReference>
<evidence type="ECO:0000256" key="7">
    <source>
        <dbReference type="ARBA" id="ARBA00023136"/>
    </source>
</evidence>
<dbReference type="NCBIfam" id="TIGR00400">
    <property type="entry name" value="mgtE"/>
    <property type="match status" value="1"/>
</dbReference>
<dbReference type="SUPFAM" id="SSF54631">
    <property type="entry name" value="CBS-domain pair"/>
    <property type="match status" value="1"/>
</dbReference>
<name>A0ABU3DW19_9FLAO</name>
<dbReference type="InterPro" id="IPR038076">
    <property type="entry name" value="MgtE_N_sf"/>
</dbReference>
<comment type="function">
    <text evidence="9">Acts as a magnesium transporter.</text>
</comment>
<comment type="subcellular location">
    <subcellularLocation>
        <location evidence="9">Cell membrane</location>
        <topology evidence="9">Multi-pass membrane protein</topology>
    </subcellularLocation>
    <subcellularLocation>
        <location evidence="1">Membrane</location>
        <topology evidence="1">Multi-pass membrane protein</topology>
    </subcellularLocation>
</comment>
<dbReference type="InterPro" id="IPR000644">
    <property type="entry name" value="CBS_dom"/>
</dbReference>
<dbReference type="SMART" id="SM00116">
    <property type="entry name" value="CBS"/>
    <property type="match status" value="2"/>
</dbReference>
<dbReference type="SUPFAM" id="SSF161093">
    <property type="entry name" value="MgtE membrane domain-like"/>
    <property type="match status" value="1"/>
</dbReference>
<evidence type="ECO:0000256" key="9">
    <source>
        <dbReference type="RuleBase" id="RU362011"/>
    </source>
</evidence>
<evidence type="ECO:0000313" key="11">
    <source>
        <dbReference type="EMBL" id="MDT0687920.1"/>
    </source>
</evidence>
<evidence type="ECO:0000256" key="2">
    <source>
        <dbReference type="ARBA" id="ARBA00009749"/>
    </source>
</evidence>
<feature type="domain" description="CBS" evidence="10">
    <location>
        <begin position="140"/>
        <end position="203"/>
    </location>
</feature>
<organism evidence="11 12">
    <name type="scientific">Autumnicola psychrophila</name>
    <dbReference type="NCBI Taxonomy" id="3075592"/>
    <lineage>
        <taxon>Bacteria</taxon>
        <taxon>Pseudomonadati</taxon>
        <taxon>Bacteroidota</taxon>
        <taxon>Flavobacteriia</taxon>
        <taxon>Flavobacteriales</taxon>
        <taxon>Flavobacteriaceae</taxon>
        <taxon>Autumnicola</taxon>
    </lineage>
</organism>
<dbReference type="InterPro" id="IPR046342">
    <property type="entry name" value="CBS_dom_sf"/>
</dbReference>
<evidence type="ECO:0000256" key="4">
    <source>
        <dbReference type="ARBA" id="ARBA00022692"/>
    </source>
</evidence>
<dbReference type="Proteomes" id="UP001253848">
    <property type="component" value="Unassembled WGS sequence"/>
</dbReference>
<comment type="caution">
    <text evidence="11">The sequence shown here is derived from an EMBL/GenBank/DDBJ whole genome shotgun (WGS) entry which is preliminary data.</text>
</comment>
<feature type="transmembrane region" description="Helical" evidence="9">
    <location>
        <begin position="315"/>
        <end position="339"/>
    </location>
</feature>
<keyword evidence="5 9" id="KW-0460">Magnesium</keyword>
<dbReference type="EMBL" id="JAVRHN010000016">
    <property type="protein sequence ID" value="MDT0687920.1"/>
    <property type="molecule type" value="Genomic_DNA"/>
</dbReference>
<dbReference type="PANTHER" id="PTHR43773">
    <property type="entry name" value="MAGNESIUM TRANSPORTER MGTE"/>
    <property type="match status" value="1"/>
</dbReference>
<protein>
    <recommendedName>
        <fullName evidence="9">Magnesium transporter MgtE</fullName>
    </recommendedName>
</protein>
<dbReference type="PANTHER" id="PTHR43773:SF1">
    <property type="entry name" value="MAGNESIUM TRANSPORTER MGTE"/>
    <property type="match status" value="1"/>
</dbReference>
<keyword evidence="12" id="KW-1185">Reference proteome</keyword>
<accession>A0ABU3DW19</accession>
<dbReference type="InterPro" id="IPR036739">
    <property type="entry name" value="SLC41_membr_dom_sf"/>
</dbReference>
<dbReference type="InterPro" id="IPR006667">
    <property type="entry name" value="SLC41_membr_dom"/>
</dbReference>
<evidence type="ECO:0000256" key="1">
    <source>
        <dbReference type="ARBA" id="ARBA00004141"/>
    </source>
</evidence>
<feature type="domain" description="CBS" evidence="10">
    <location>
        <begin position="204"/>
        <end position="260"/>
    </location>
</feature>
<feature type="transmembrane region" description="Helical" evidence="9">
    <location>
        <begin position="389"/>
        <end position="413"/>
    </location>
</feature>
<keyword evidence="9" id="KW-1003">Cell membrane</keyword>
<proteinExistence type="inferred from homology"/>
<comment type="similarity">
    <text evidence="2 9">Belongs to the SLC41A transporter family.</text>
</comment>
<sequence length="450" mass="49716">MQFQVSDELIERIEFLIENQKDEELLDLLEEIHHADIAEIITELELEQATYLVKLLDSQKTAEALMELDIGVRERILETLSSKEIAEELEEMDTDDAADIISELSLERQQTVIAEIQDEQHAGDIVELLRYDENSAGGLMAKELVKVNENWSVTGCMTEMRAQAENVTRVHSIYVVDNKDKLKGRLSLKDLLTASSKANISDIYIPTVDYVNVHTEGEEVARVMQKYDLEAIPVVDEMGRLVGRVTIDDIVDFIREEAERDYQMAAGISEGVEADATIWKLTRARLPWLILALFGGFVSVTVLGTFDAAMQEHAALFFFVPLIAAMAGNVGVQSSAIVLQGLANQSLRGSLLQRLIKEILLSLLNGVVLATLLLVGGILLLGFDFLFGLTIGISLISVIIIASLIGTFVPIILDKFGIDPAMATGPFITTSNDIFGIIIFFSIAKAILEF</sequence>
<feature type="transmembrane region" description="Helical" evidence="9">
    <location>
        <begin position="359"/>
        <end position="383"/>
    </location>
</feature>
<evidence type="ECO:0000256" key="5">
    <source>
        <dbReference type="ARBA" id="ARBA00022842"/>
    </source>
</evidence>
<dbReference type="SUPFAM" id="SSF158791">
    <property type="entry name" value="MgtE N-terminal domain-like"/>
    <property type="match status" value="1"/>
</dbReference>
<dbReference type="SMART" id="SM00924">
    <property type="entry name" value="MgtE_N"/>
    <property type="match status" value="1"/>
</dbReference>
<dbReference type="Pfam" id="PF03448">
    <property type="entry name" value="MgtE_N"/>
    <property type="match status" value="1"/>
</dbReference>